<dbReference type="OrthoDB" id="4149774at2759"/>
<evidence type="ECO:0000313" key="4">
    <source>
        <dbReference type="Proteomes" id="UP000053411"/>
    </source>
</evidence>
<protein>
    <submittedName>
        <fullName evidence="3">Uncharacterized protein</fullName>
    </submittedName>
</protein>
<evidence type="ECO:0000256" key="1">
    <source>
        <dbReference type="SAM" id="Coils"/>
    </source>
</evidence>
<evidence type="ECO:0000256" key="2">
    <source>
        <dbReference type="SAM" id="MobiDB-lite"/>
    </source>
</evidence>
<feature type="coiled-coil region" evidence="1">
    <location>
        <begin position="146"/>
        <end position="173"/>
    </location>
</feature>
<keyword evidence="4" id="KW-1185">Reference proteome</keyword>
<sequence length="186" mass="21098">MSPPTSRPSLSNATSYAERPVETARFNACHDIVRDYGEFQEKSTSATPNHTVSYQSSLPTEEEIPTFMFGRPFVDQTTSMPPHPRVAANRYQTPVLWACGGHAADRSEEESETEYDPATKAHFRQHLGIIDCSKALHSHSQQGKWLQGKSSALQDYETQLRLLEQQNREHVMKARGLQHKDAETWK</sequence>
<evidence type="ECO:0000313" key="3">
    <source>
        <dbReference type="EMBL" id="KIX99301.1"/>
    </source>
</evidence>
<reference evidence="3 4" key="1">
    <citation type="submission" date="2015-01" db="EMBL/GenBank/DDBJ databases">
        <title>The Genome Sequence of Fonsecaea multimorphosa CBS 102226.</title>
        <authorList>
            <consortium name="The Broad Institute Genomics Platform"/>
            <person name="Cuomo C."/>
            <person name="de Hoog S."/>
            <person name="Gorbushina A."/>
            <person name="Stielow B."/>
            <person name="Teixiera M."/>
            <person name="Abouelleil A."/>
            <person name="Chapman S.B."/>
            <person name="Priest M."/>
            <person name="Young S.K."/>
            <person name="Wortman J."/>
            <person name="Nusbaum C."/>
            <person name="Birren B."/>
        </authorList>
    </citation>
    <scope>NUCLEOTIDE SEQUENCE [LARGE SCALE GENOMIC DNA]</scope>
    <source>
        <strain evidence="3 4">CBS 102226</strain>
    </source>
</reference>
<dbReference type="Proteomes" id="UP000053411">
    <property type="component" value="Unassembled WGS sequence"/>
</dbReference>
<dbReference type="GeneID" id="27710623"/>
<dbReference type="AlphaFoldDB" id="A0A0D2IQP2"/>
<proteinExistence type="predicted"/>
<name>A0A0D2IQP2_9EURO</name>
<feature type="region of interest" description="Disordered" evidence="2">
    <location>
        <begin position="1"/>
        <end position="20"/>
    </location>
</feature>
<dbReference type="EMBL" id="KN848069">
    <property type="protein sequence ID" value="KIX99301.1"/>
    <property type="molecule type" value="Genomic_DNA"/>
</dbReference>
<gene>
    <name evidence="3" type="ORF">Z520_04877</name>
</gene>
<accession>A0A0D2IQP2</accession>
<dbReference type="RefSeq" id="XP_016633424.1">
    <property type="nucleotide sequence ID" value="XM_016775381.1"/>
</dbReference>
<keyword evidence="1" id="KW-0175">Coiled coil</keyword>
<dbReference type="VEuPathDB" id="FungiDB:Z520_04877"/>
<organism evidence="3 4">
    <name type="scientific">Fonsecaea multimorphosa CBS 102226</name>
    <dbReference type="NCBI Taxonomy" id="1442371"/>
    <lineage>
        <taxon>Eukaryota</taxon>
        <taxon>Fungi</taxon>
        <taxon>Dikarya</taxon>
        <taxon>Ascomycota</taxon>
        <taxon>Pezizomycotina</taxon>
        <taxon>Eurotiomycetes</taxon>
        <taxon>Chaetothyriomycetidae</taxon>
        <taxon>Chaetothyriales</taxon>
        <taxon>Herpotrichiellaceae</taxon>
        <taxon>Fonsecaea</taxon>
    </lineage>
</organism>